<feature type="transmembrane region" description="Helical" evidence="1">
    <location>
        <begin position="80"/>
        <end position="104"/>
    </location>
</feature>
<dbReference type="GeneID" id="19121446"/>
<dbReference type="HOGENOM" id="CLU_1434232_0_0_1"/>
<evidence type="ECO:0000313" key="3">
    <source>
        <dbReference type="Proteomes" id="UP000054032"/>
    </source>
</evidence>
<keyword evidence="1" id="KW-1133">Transmembrane helix</keyword>
<keyword evidence="3" id="KW-1185">Reference proteome</keyword>
<dbReference type="EMBL" id="KI964069">
    <property type="protein sequence ID" value="EUC42226.1"/>
    <property type="molecule type" value="Genomic_DNA"/>
</dbReference>
<evidence type="ECO:0000256" key="1">
    <source>
        <dbReference type="SAM" id="Phobius"/>
    </source>
</evidence>
<dbReference type="PANTHER" id="PTHR42085">
    <property type="entry name" value="F-BOX DOMAIN-CONTAINING PROTEIN"/>
    <property type="match status" value="1"/>
</dbReference>
<dbReference type="KEGG" id="bor:COCMIDRAFT_29141"/>
<gene>
    <name evidence="2" type="ORF">COCMIDRAFT_29141</name>
</gene>
<dbReference type="InterPro" id="IPR038883">
    <property type="entry name" value="AN11006-like"/>
</dbReference>
<dbReference type="AlphaFoldDB" id="W6ZFH9"/>
<name>W6ZFH9_COCMI</name>
<dbReference type="OrthoDB" id="3686254at2759"/>
<dbReference type="RefSeq" id="XP_007691263.1">
    <property type="nucleotide sequence ID" value="XM_007693073.1"/>
</dbReference>
<sequence>MYGAPDAYACRLLIVLKPRAARATFLDLPGELRNQIYAYSIYPDLSSIFVANCTKPEHFGATILHLPIFRTCRQIRAETLSYLCATLQLGFLGIHSAVLFFSLAGKAASEIKSLFLIEPLCIGEEYTESKETVEQFLRALEAMRELSEIQVNNIGRLTPPDQKTWFWKFTKRLEKLQERRENLRFRSAWPDG</sequence>
<accession>W6ZFH9</accession>
<dbReference type="PANTHER" id="PTHR42085:SF1">
    <property type="entry name" value="F-BOX DOMAIN-CONTAINING PROTEIN"/>
    <property type="match status" value="1"/>
</dbReference>
<reference evidence="2 3" key="1">
    <citation type="journal article" date="2013" name="PLoS Genet.">
        <title>Comparative genome structure, secondary metabolite, and effector coding capacity across Cochliobolus pathogens.</title>
        <authorList>
            <person name="Condon B.J."/>
            <person name="Leng Y."/>
            <person name="Wu D."/>
            <person name="Bushley K.E."/>
            <person name="Ohm R.A."/>
            <person name="Otillar R."/>
            <person name="Martin J."/>
            <person name="Schackwitz W."/>
            <person name="Grimwood J."/>
            <person name="MohdZainudin N."/>
            <person name="Xue C."/>
            <person name="Wang R."/>
            <person name="Manning V.A."/>
            <person name="Dhillon B."/>
            <person name="Tu Z.J."/>
            <person name="Steffenson B.J."/>
            <person name="Salamov A."/>
            <person name="Sun H."/>
            <person name="Lowry S."/>
            <person name="LaButti K."/>
            <person name="Han J."/>
            <person name="Copeland A."/>
            <person name="Lindquist E."/>
            <person name="Barry K."/>
            <person name="Schmutz J."/>
            <person name="Baker S.E."/>
            <person name="Ciuffetti L.M."/>
            <person name="Grigoriev I.V."/>
            <person name="Zhong S."/>
            <person name="Turgeon B.G."/>
        </authorList>
    </citation>
    <scope>NUCLEOTIDE SEQUENCE [LARGE SCALE GENOMIC DNA]</scope>
    <source>
        <strain evidence="2 3">ATCC 44560</strain>
    </source>
</reference>
<evidence type="ECO:0000313" key="2">
    <source>
        <dbReference type="EMBL" id="EUC42226.1"/>
    </source>
</evidence>
<proteinExistence type="predicted"/>
<keyword evidence="1" id="KW-0472">Membrane</keyword>
<keyword evidence="1" id="KW-0812">Transmembrane</keyword>
<protein>
    <submittedName>
        <fullName evidence="2">Uncharacterized protein</fullName>
    </submittedName>
</protein>
<dbReference type="Proteomes" id="UP000054032">
    <property type="component" value="Unassembled WGS sequence"/>
</dbReference>
<organism evidence="2 3">
    <name type="scientific">Bipolaris oryzae ATCC 44560</name>
    <dbReference type="NCBI Taxonomy" id="930090"/>
    <lineage>
        <taxon>Eukaryota</taxon>
        <taxon>Fungi</taxon>
        <taxon>Dikarya</taxon>
        <taxon>Ascomycota</taxon>
        <taxon>Pezizomycotina</taxon>
        <taxon>Dothideomycetes</taxon>
        <taxon>Pleosporomycetidae</taxon>
        <taxon>Pleosporales</taxon>
        <taxon>Pleosporineae</taxon>
        <taxon>Pleosporaceae</taxon>
        <taxon>Bipolaris</taxon>
    </lineage>
</organism>